<dbReference type="InterPro" id="IPR058240">
    <property type="entry name" value="rSAM_sf"/>
</dbReference>
<dbReference type="SFLD" id="SFLDG01386">
    <property type="entry name" value="main_SPASM_domain-containing"/>
    <property type="match status" value="1"/>
</dbReference>
<evidence type="ECO:0000313" key="6">
    <source>
        <dbReference type="EMBL" id="QES47537.1"/>
    </source>
</evidence>
<keyword evidence="4" id="KW-0411">Iron-sulfur</keyword>
<evidence type="ECO:0000256" key="1">
    <source>
        <dbReference type="ARBA" id="ARBA00022691"/>
    </source>
</evidence>
<dbReference type="InterPro" id="IPR023867">
    <property type="entry name" value="Sulphatase_maturase_rSAM"/>
</dbReference>
<dbReference type="Gene3D" id="3.20.20.70">
    <property type="entry name" value="Aldolase class I"/>
    <property type="match status" value="1"/>
</dbReference>
<dbReference type="Pfam" id="PF04055">
    <property type="entry name" value="Radical_SAM"/>
    <property type="match status" value="1"/>
</dbReference>
<keyword evidence="2" id="KW-0479">Metal-binding</keyword>
<dbReference type="InterPro" id="IPR007197">
    <property type="entry name" value="rSAM"/>
</dbReference>
<dbReference type="PROSITE" id="PS51918">
    <property type="entry name" value="RADICAL_SAM"/>
    <property type="match status" value="1"/>
</dbReference>
<organism evidence="6 7">
    <name type="scientific">Streptomyces venezuelae</name>
    <dbReference type="NCBI Taxonomy" id="54571"/>
    <lineage>
        <taxon>Bacteria</taxon>
        <taxon>Bacillati</taxon>
        <taxon>Actinomycetota</taxon>
        <taxon>Actinomycetes</taxon>
        <taxon>Kitasatosporales</taxon>
        <taxon>Streptomycetaceae</taxon>
        <taxon>Streptomyces</taxon>
    </lineage>
</organism>
<keyword evidence="3" id="KW-0408">Iron</keyword>
<name>A0A5P2CZZ6_STRVZ</name>
<dbReference type="CDD" id="cd01335">
    <property type="entry name" value="Radical_SAM"/>
    <property type="match status" value="1"/>
</dbReference>
<dbReference type="SFLD" id="SFLDS00029">
    <property type="entry name" value="Radical_SAM"/>
    <property type="match status" value="1"/>
</dbReference>
<dbReference type="RefSeq" id="WP_150206648.1">
    <property type="nucleotide sequence ID" value="NZ_CP029190.1"/>
</dbReference>
<dbReference type="PANTHER" id="PTHR43273">
    <property type="entry name" value="ANAEROBIC SULFATASE-MATURATING ENZYME HOMOLOG ASLB-RELATED"/>
    <property type="match status" value="1"/>
</dbReference>
<dbReference type="EMBL" id="CP029190">
    <property type="protein sequence ID" value="QES47537.1"/>
    <property type="molecule type" value="Genomic_DNA"/>
</dbReference>
<dbReference type="PANTHER" id="PTHR43273:SF8">
    <property type="entry name" value="RADICAL SAM DOMAIN PROTEIN"/>
    <property type="match status" value="1"/>
</dbReference>
<feature type="domain" description="Radical SAM core" evidence="5">
    <location>
        <begin position="138"/>
        <end position="381"/>
    </location>
</feature>
<dbReference type="GO" id="GO:0051536">
    <property type="term" value="F:iron-sulfur cluster binding"/>
    <property type="evidence" value="ECO:0007669"/>
    <property type="project" value="UniProtKB-KW"/>
</dbReference>
<evidence type="ECO:0000259" key="5">
    <source>
        <dbReference type="PROSITE" id="PS51918"/>
    </source>
</evidence>
<dbReference type="AlphaFoldDB" id="A0A5P2CZZ6"/>
<dbReference type="Proteomes" id="UP000325211">
    <property type="component" value="Chromosome"/>
</dbReference>
<dbReference type="SUPFAM" id="SSF102114">
    <property type="entry name" value="Radical SAM enzymes"/>
    <property type="match status" value="1"/>
</dbReference>
<dbReference type="InterPro" id="IPR013785">
    <property type="entry name" value="Aldolase_TIM"/>
</dbReference>
<dbReference type="SFLD" id="SFLDG01067">
    <property type="entry name" value="SPASM/twitch_domain_containing"/>
    <property type="match status" value="1"/>
</dbReference>
<reference evidence="6 7" key="1">
    <citation type="submission" date="2018-05" db="EMBL/GenBank/DDBJ databases">
        <title>Streptomyces venezuelae.</title>
        <authorList>
            <person name="Kim W."/>
            <person name="Lee N."/>
            <person name="Cho B.-K."/>
        </authorList>
    </citation>
    <scope>NUCLEOTIDE SEQUENCE [LARGE SCALE GENOMIC DNA]</scope>
    <source>
        <strain evidence="6 7">ATCC 21782</strain>
    </source>
</reference>
<accession>A0A5P2CZZ6</accession>
<evidence type="ECO:0000313" key="7">
    <source>
        <dbReference type="Proteomes" id="UP000325211"/>
    </source>
</evidence>
<protein>
    <submittedName>
        <fullName evidence="6">Radical SAM protein</fullName>
    </submittedName>
</protein>
<evidence type="ECO:0000256" key="4">
    <source>
        <dbReference type="ARBA" id="ARBA00023014"/>
    </source>
</evidence>
<evidence type="ECO:0000256" key="3">
    <source>
        <dbReference type="ARBA" id="ARBA00023004"/>
    </source>
</evidence>
<keyword evidence="1" id="KW-0949">S-adenosyl-L-methionine</keyword>
<proteinExistence type="predicted"/>
<sequence>MSTETTALDAQTTVHSGIRSLHDWQIELISQHDRPVMTVNGTTATGSNAGERDVTVRVHQGRTWIYKVWQSDRGTDRFHLYTPVTGRIHEISQGEADLLRSVDWEERSASDISRLMLLVAPFEEGGWSFPELPADARVDTPRVRVLMLNPTEQCNIRCTYCYYGGAYSETRPHQTASPQADMVKAAIDLFVTGEEKLESAPRAVYFFGGEPLLAFDEIKKAVLVLEERKREVGARLENLVLQVNSNGMLLTRKMVEFFIEHDIYLNISIDGPNHDRYRVDRRGKGTHERVRERTDWLAENWPDYFSSRVALICVLSAPLDASRLYQYFSEWPAAHRALAWDFDLLLPGGDQSYSDFEQIFNEQRRVWDIFVRSHGRPHGEREQSGRYHFAFSHGFLHRSFHRVLNQPGREGGARLGHLLGMQLIPGNEYLVLGSDGTLYSSYEYQSPEFAVGHTDRGVDPVAGVEQLAMFRDAVQASSCTTCWAAPMCTVTVPEAPFRRADSADAVMEKLTAKRARCMSERENLQQALRARVDIEDEYGDEALEGHRDDWRRQRTEVARVDPFYA</sequence>
<dbReference type="OrthoDB" id="9782387at2"/>
<gene>
    <name evidence="6" type="ORF">DEJ50_06560</name>
</gene>
<evidence type="ECO:0000256" key="2">
    <source>
        <dbReference type="ARBA" id="ARBA00022723"/>
    </source>
</evidence>
<dbReference type="GO" id="GO:0046872">
    <property type="term" value="F:metal ion binding"/>
    <property type="evidence" value="ECO:0007669"/>
    <property type="project" value="UniProtKB-KW"/>
</dbReference>
<dbReference type="GO" id="GO:0016491">
    <property type="term" value="F:oxidoreductase activity"/>
    <property type="evidence" value="ECO:0007669"/>
    <property type="project" value="InterPro"/>
</dbReference>
<dbReference type="SFLD" id="SFLDG01384">
    <property type="entry name" value="thioether_bond_formation_requi"/>
    <property type="match status" value="1"/>
</dbReference>